<dbReference type="PANTHER" id="PTHR36151">
    <property type="entry name" value="BLR2777 PROTEIN"/>
    <property type="match status" value="1"/>
</dbReference>
<organism evidence="3 4">
    <name type="scientific">Stackebrandtia albiflava</name>
    <dbReference type="NCBI Taxonomy" id="406432"/>
    <lineage>
        <taxon>Bacteria</taxon>
        <taxon>Bacillati</taxon>
        <taxon>Actinomycetota</taxon>
        <taxon>Actinomycetes</taxon>
        <taxon>Glycomycetales</taxon>
        <taxon>Glycomycetaceae</taxon>
        <taxon>Stackebrandtia</taxon>
    </lineage>
</organism>
<comment type="caution">
    <text evidence="3">The sequence shown here is derived from an EMBL/GenBank/DDBJ whole genome shotgun (WGS) entry which is preliminary data.</text>
</comment>
<dbReference type="EMBL" id="VLLL01000005">
    <property type="protein sequence ID" value="TWJ15942.1"/>
    <property type="molecule type" value="Genomic_DNA"/>
</dbReference>
<dbReference type="AlphaFoldDB" id="A0A562VDK3"/>
<dbReference type="RefSeq" id="WP_147135480.1">
    <property type="nucleotide sequence ID" value="NZ_BAABIJ010000001.1"/>
</dbReference>
<evidence type="ECO:0000256" key="1">
    <source>
        <dbReference type="SAM" id="MobiDB-lite"/>
    </source>
</evidence>
<feature type="domain" description="ER-bound oxygenase mpaB/mpaB'/Rubber oxygenase catalytic" evidence="2">
    <location>
        <begin position="15"/>
        <end position="245"/>
    </location>
</feature>
<sequence length="298" mass="32852">MSTDDGLFGPRSLTWRVNVEPVMWIAGLRALHLQSLDPKVMRGTYQNSALFDRRKAWERFLRTAQYVTVRTYGTHAEAHTAAARVRRIHARLTGFDPDTGTRFRLDEPEGLAWVHNCEIDSYVDVARRAGVLSAADADRYIRENTAAAALVGLDPHTVPATTREMTEYFHRSRPRLRATPEALRALMQSFHPPLPRHLAPARVLVPAVTTLALATLPAWARRKLGIPVLPGSDAVTTVQLRAIRAATTVAGADTTDRIAQARRSAHEMAAGTFTSILSTRPRRSPRPPTSPAACTTGT</sequence>
<reference evidence="3 4" key="1">
    <citation type="journal article" date="2013" name="Stand. Genomic Sci.">
        <title>Genomic Encyclopedia of Type Strains, Phase I: The one thousand microbial genomes (KMG-I) project.</title>
        <authorList>
            <person name="Kyrpides N.C."/>
            <person name="Woyke T."/>
            <person name="Eisen J.A."/>
            <person name="Garrity G."/>
            <person name="Lilburn T.G."/>
            <person name="Beck B.J."/>
            <person name="Whitman W.B."/>
            <person name="Hugenholtz P."/>
            <person name="Klenk H.P."/>
        </authorList>
    </citation>
    <scope>NUCLEOTIDE SEQUENCE [LARGE SCALE GENOMIC DNA]</scope>
    <source>
        <strain evidence="3 4">DSM 45044</strain>
    </source>
</reference>
<evidence type="ECO:0000259" key="2">
    <source>
        <dbReference type="Pfam" id="PF09995"/>
    </source>
</evidence>
<feature type="region of interest" description="Disordered" evidence="1">
    <location>
        <begin position="277"/>
        <end position="298"/>
    </location>
</feature>
<dbReference type="OrthoDB" id="108890at2"/>
<evidence type="ECO:0000313" key="4">
    <source>
        <dbReference type="Proteomes" id="UP000321617"/>
    </source>
</evidence>
<dbReference type="InterPro" id="IPR018713">
    <property type="entry name" value="MPAB/Lcp_cat_dom"/>
</dbReference>
<proteinExistence type="predicted"/>
<evidence type="ECO:0000313" key="3">
    <source>
        <dbReference type="EMBL" id="TWJ15942.1"/>
    </source>
</evidence>
<dbReference type="Pfam" id="PF09995">
    <property type="entry name" value="MPAB_Lcp_cat"/>
    <property type="match status" value="1"/>
</dbReference>
<gene>
    <name evidence="3" type="ORF">LX16_1662</name>
</gene>
<keyword evidence="4" id="KW-1185">Reference proteome</keyword>
<dbReference type="PANTHER" id="PTHR36151:SF3">
    <property type="entry name" value="ER-BOUND OXYGENASE MPAB_MPAB'_RUBBER OXYGENASE CATALYTIC DOMAIN-CONTAINING PROTEIN"/>
    <property type="match status" value="1"/>
</dbReference>
<dbReference type="GO" id="GO:0016491">
    <property type="term" value="F:oxidoreductase activity"/>
    <property type="evidence" value="ECO:0007669"/>
    <property type="project" value="InterPro"/>
</dbReference>
<accession>A0A562VDK3</accession>
<dbReference type="Proteomes" id="UP000321617">
    <property type="component" value="Unassembled WGS sequence"/>
</dbReference>
<protein>
    <submittedName>
        <fullName evidence="3">Uncharacterized protein (DUF2236 family)</fullName>
    </submittedName>
</protein>
<name>A0A562VDK3_9ACTN</name>